<dbReference type="GO" id="GO:0005634">
    <property type="term" value="C:nucleus"/>
    <property type="evidence" value="ECO:0007669"/>
    <property type="project" value="TreeGrafter"/>
</dbReference>
<keyword evidence="3" id="KW-0472">Membrane</keyword>
<protein>
    <recommendedName>
        <fullName evidence="4">RING-type domain-containing protein</fullName>
    </recommendedName>
</protein>
<keyword evidence="3" id="KW-0812">Transmembrane</keyword>
<evidence type="ECO:0000256" key="3">
    <source>
        <dbReference type="SAM" id="Phobius"/>
    </source>
</evidence>
<accession>A0AAV6K391</accession>
<dbReference type="GO" id="GO:0004842">
    <property type="term" value="F:ubiquitin-protein transferase activity"/>
    <property type="evidence" value="ECO:0007669"/>
    <property type="project" value="TreeGrafter"/>
</dbReference>
<sequence>MGNMLQLRRQNRRDSDNSSSVGGVRSGRSLYRPIMSVEERSTSLSSAPFHSAPAESRALPQSSSRAAPAESRALPQSSSRAAINNKKKKNSKYDFIPDRYSTLDQVTAALRESGLESSNLILGIDFTKSNEWTGLYGWITYFLFGLTTIICLVIMLCKVSFNNRSLHDIGVTPNPYEKAISIIGKTLAPFDEDNLIPCFGFGDSTTHDQEVFSFHNDHSPCHGFEEVLACYKKIVPNLRLSGPTSYAPVVEAAIDIVEKSGGQYHILVIVADGQVTFTHSLSNSQAKAQTHSLSPPKHYLFALRLQEASTQVMGNSAHKRKKQLIQLYMQVHIINVVRAQLVKKDVAMAWLKVKVNVLLEHNMSNPFVASLDSSYPLSIVLVGVGDGPWEDMKKFDDKIPTRDFDNFQFVNFTTIMSKDASPSEKETAFALAALMEIPFQYLAALELDLLGRVTGKAKKIVPRPPPVPYTHPSVLRSREPSNLSSPMRNEQSQVCPICLTNGKDMAFGCGHLTCRECGSRLSNCPICRQQITSRLRVYTG</sequence>
<feature type="compositionally biased region" description="Low complexity" evidence="2">
    <location>
        <begin position="17"/>
        <end position="29"/>
    </location>
</feature>
<organism evidence="5 6">
    <name type="scientific">Rhododendron griersonianum</name>
    <dbReference type="NCBI Taxonomy" id="479676"/>
    <lineage>
        <taxon>Eukaryota</taxon>
        <taxon>Viridiplantae</taxon>
        <taxon>Streptophyta</taxon>
        <taxon>Embryophyta</taxon>
        <taxon>Tracheophyta</taxon>
        <taxon>Spermatophyta</taxon>
        <taxon>Magnoliopsida</taxon>
        <taxon>eudicotyledons</taxon>
        <taxon>Gunneridae</taxon>
        <taxon>Pentapetalae</taxon>
        <taxon>asterids</taxon>
        <taxon>Ericales</taxon>
        <taxon>Ericaceae</taxon>
        <taxon>Ericoideae</taxon>
        <taxon>Rhodoreae</taxon>
        <taxon>Rhododendron</taxon>
    </lineage>
</organism>
<feature type="region of interest" description="Disordered" evidence="2">
    <location>
        <begin position="468"/>
        <end position="487"/>
    </location>
</feature>
<feature type="transmembrane region" description="Helical" evidence="3">
    <location>
        <begin position="135"/>
        <end position="156"/>
    </location>
</feature>
<dbReference type="EMBL" id="JACTNZ010000006">
    <property type="protein sequence ID" value="KAG5546922.1"/>
    <property type="molecule type" value="Genomic_DNA"/>
</dbReference>
<evidence type="ECO:0000256" key="1">
    <source>
        <dbReference type="PROSITE-ProRule" id="PRU00175"/>
    </source>
</evidence>
<evidence type="ECO:0000259" key="4">
    <source>
        <dbReference type="PROSITE" id="PS50089"/>
    </source>
</evidence>
<feature type="region of interest" description="Disordered" evidence="2">
    <location>
        <begin position="1"/>
        <end position="86"/>
    </location>
</feature>
<dbReference type="Proteomes" id="UP000823749">
    <property type="component" value="Chromosome 6"/>
</dbReference>
<dbReference type="InterPro" id="IPR052079">
    <property type="entry name" value="E3_ligase/Copine_domain"/>
</dbReference>
<evidence type="ECO:0000256" key="2">
    <source>
        <dbReference type="SAM" id="MobiDB-lite"/>
    </source>
</evidence>
<dbReference type="Gene3D" id="3.30.40.10">
    <property type="entry name" value="Zinc/RING finger domain, C3HC4 (zinc finger)"/>
    <property type="match status" value="1"/>
</dbReference>
<dbReference type="GO" id="GO:0016567">
    <property type="term" value="P:protein ubiquitination"/>
    <property type="evidence" value="ECO:0007669"/>
    <property type="project" value="TreeGrafter"/>
</dbReference>
<dbReference type="InterPro" id="IPR010734">
    <property type="entry name" value="Copine_C"/>
</dbReference>
<keyword evidence="1" id="KW-0479">Metal-binding</keyword>
<dbReference type="Pfam" id="PF13920">
    <property type="entry name" value="zf-C3HC4_3"/>
    <property type="match status" value="1"/>
</dbReference>
<keyword evidence="6" id="KW-1185">Reference proteome</keyword>
<dbReference type="PANTHER" id="PTHR45751">
    <property type="entry name" value="COPINE FAMILY PROTEIN 1"/>
    <property type="match status" value="1"/>
</dbReference>
<dbReference type="InterPro" id="IPR001841">
    <property type="entry name" value="Znf_RING"/>
</dbReference>
<keyword evidence="1" id="KW-0862">Zinc</keyword>
<feature type="compositionally biased region" description="Low complexity" evidence="2">
    <location>
        <begin position="62"/>
        <end position="73"/>
    </location>
</feature>
<dbReference type="SMART" id="SM00184">
    <property type="entry name" value="RING"/>
    <property type="match status" value="1"/>
</dbReference>
<keyword evidence="3" id="KW-1133">Transmembrane helix</keyword>
<dbReference type="SUPFAM" id="SSF57850">
    <property type="entry name" value="RING/U-box"/>
    <property type="match status" value="1"/>
</dbReference>
<dbReference type="Pfam" id="PF07002">
    <property type="entry name" value="Copine"/>
    <property type="match status" value="2"/>
</dbReference>
<comment type="caution">
    <text evidence="5">The sequence shown here is derived from an EMBL/GenBank/DDBJ whole genome shotgun (WGS) entry which is preliminary data.</text>
</comment>
<reference evidence="5 6" key="1">
    <citation type="submission" date="2020-08" db="EMBL/GenBank/DDBJ databases">
        <title>Plant Genome Project.</title>
        <authorList>
            <person name="Zhang R.-G."/>
        </authorList>
    </citation>
    <scope>NUCLEOTIDE SEQUENCE [LARGE SCALE GENOMIC DNA]</scope>
    <source>
        <strain evidence="5">WSP0</strain>
        <tissue evidence="5">Leaf</tissue>
    </source>
</reference>
<dbReference type="PROSITE" id="PS50089">
    <property type="entry name" value="ZF_RING_2"/>
    <property type="match status" value="1"/>
</dbReference>
<proteinExistence type="predicted"/>
<dbReference type="InterPro" id="IPR013083">
    <property type="entry name" value="Znf_RING/FYVE/PHD"/>
</dbReference>
<name>A0AAV6K391_9ERIC</name>
<gene>
    <name evidence="5" type="ORF">RHGRI_018925</name>
</gene>
<dbReference type="AlphaFoldDB" id="A0AAV6K391"/>
<feature type="domain" description="RING-type" evidence="4">
    <location>
        <begin position="495"/>
        <end position="528"/>
    </location>
</feature>
<evidence type="ECO:0000313" key="6">
    <source>
        <dbReference type="Proteomes" id="UP000823749"/>
    </source>
</evidence>
<evidence type="ECO:0000313" key="5">
    <source>
        <dbReference type="EMBL" id="KAG5546922.1"/>
    </source>
</evidence>
<keyword evidence="1" id="KW-0863">Zinc-finger</keyword>
<dbReference type="PANTHER" id="PTHR45751:SF16">
    <property type="entry name" value="E3 UBIQUITIN-PROTEIN LIGASE RGLG4"/>
    <property type="match status" value="1"/>
</dbReference>
<dbReference type="GO" id="GO:0008270">
    <property type="term" value="F:zinc ion binding"/>
    <property type="evidence" value="ECO:0007669"/>
    <property type="project" value="UniProtKB-KW"/>
</dbReference>